<keyword evidence="2" id="KW-1185">Reference proteome</keyword>
<dbReference type="Proteomes" id="UP001230504">
    <property type="component" value="Unassembled WGS sequence"/>
</dbReference>
<dbReference type="RefSeq" id="XP_060415892.1">
    <property type="nucleotide sequence ID" value="XM_060559948.1"/>
</dbReference>
<dbReference type="EMBL" id="JAHLJV010000018">
    <property type="protein sequence ID" value="KAK1594773.1"/>
    <property type="molecule type" value="Genomic_DNA"/>
</dbReference>
<protein>
    <submittedName>
        <fullName evidence="1">Uncharacterized protein</fullName>
    </submittedName>
</protein>
<reference evidence="1" key="1">
    <citation type="submission" date="2021-06" db="EMBL/GenBank/DDBJ databases">
        <title>Comparative genomics, transcriptomics and evolutionary studies reveal genomic signatures of adaptation to plant cell wall in hemibiotrophic fungi.</title>
        <authorList>
            <consortium name="DOE Joint Genome Institute"/>
            <person name="Baroncelli R."/>
            <person name="Diaz J.F."/>
            <person name="Benocci T."/>
            <person name="Peng M."/>
            <person name="Battaglia E."/>
            <person name="Haridas S."/>
            <person name="Andreopoulos W."/>
            <person name="Labutti K."/>
            <person name="Pangilinan J."/>
            <person name="Floch G.L."/>
            <person name="Makela M.R."/>
            <person name="Henrissat B."/>
            <person name="Grigoriev I.V."/>
            <person name="Crouch J.A."/>
            <person name="De Vries R.P."/>
            <person name="Sukno S.A."/>
            <person name="Thon M.R."/>
        </authorList>
    </citation>
    <scope>NUCLEOTIDE SEQUENCE</scope>
    <source>
        <strain evidence="1">CBS 125086</strain>
    </source>
</reference>
<evidence type="ECO:0000313" key="1">
    <source>
        <dbReference type="EMBL" id="KAK1594773.1"/>
    </source>
</evidence>
<organism evidence="1 2">
    <name type="scientific">Colletotrichum navitas</name>
    <dbReference type="NCBI Taxonomy" id="681940"/>
    <lineage>
        <taxon>Eukaryota</taxon>
        <taxon>Fungi</taxon>
        <taxon>Dikarya</taxon>
        <taxon>Ascomycota</taxon>
        <taxon>Pezizomycotina</taxon>
        <taxon>Sordariomycetes</taxon>
        <taxon>Hypocreomycetidae</taxon>
        <taxon>Glomerellales</taxon>
        <taxon>Glomerellaceae</taxon>
        <taxon>Colletotrichum</taxon>
        <taxon>Colletotrichum graminicola species complex</taxon>
    </lineage>
</organism>
<comment type="caution">
    <text evidence="1">The sequence shown here is derived from an EMBL/GenBank/DDBJ whole genome shotgun (WGS) entry which is preliminary data.</text>
</comment>
<proteinExistence type="predicted"/>
<sequence>MWDTQVSETWVPSLPTRCGACCTFARYLFTGAAQVHVVSLSAASSSAALLPTKCSVQAFDWLPIHAAPAAYGCSFHFVIPFITRYAAVRYETVYATDNLQLPIVRSPSYFIA</sequence>
<dbReference type="AlphaFoldDB" id="A0AAD8Q2W6"/>
<dbReference type="GeneID" id="85444188"/>
<gene>
    <name evidence="1" type="ORF">LY79DRAFT_578372</name>
</gene>
<evidence type="ECO:0000313" key="2">
    <source>
        <dbReference type="Proteomes" id="UP001230504"/>
    </source>
</evidence>
<name>A0AAD8Q2W6_9PEZI</name>
<accession>A0AAD8Q2W6</accession>